<name>A0A6J5AMG9_9BURK</name>
<evidence type="ECO:0000313" key="1">
    <source>
        <dbReference type="EMBL" id="CAB3674669.1"/>
    </source>
</evidence>
<evidence type="ECO:0000313" key="2">
    <source>
        <dbReference type="Proteomes" id="UP000494255"/>
    </source>
</evidence>
<dbReference type="EMBL" id="CADIKC010000002">
    <property type="protein sequence ID" value="CAB3674669.1"/>
    <property type="molecule type" value="Genomic_DNA"/>
</dbReference>
<proteinExistence type="predicted"/>
<accession>A0A6J5AMG9</accession>
<dbReference type="AlphaFoldDB" id="A0A6J5AMG9"/>
<sequence length="49" mass="5784">MAPLTDLITGHGLFETTVKVPYHHIQTTRRDNEERMEKLWRFVAKCVLT</sequence>
<organism evidence="1 2">
    <name type="scientific">Paraburkholderia sediminicola</name>
    <dbReference type="NCBI Taxonomy" id="458836"/>
    <lineage>
        <taxon>Bacteria</taxon>
        <taxon>Pseudomonadati</taxon>
        <taxon>Pseudomonadota</taxon>
        <taxon>Betaproteobacteria</taxon>
        <taxon>Burkholderiales</taxon>
        <taxon>Burkholderiaceae</taxon>
        <taxon>Paraburkholderia</taxon>
    </lineage>
</organism>
<protein>
    <submittedName>
        <fullName evidence="1">Uncharacterized protein</fullName>
    </submittedName>
</protein>
<reference evidence="1 2" key="1">
    <citation type="submission" date="2020-04" db="EMBL/GenBank/DDBJ databases">
        <authorList>
            <person name="De Canck E."/>
        </authorList>
    </citation>
    <scope>NUCLEOTIDE SEQUENCE [LARGE SCALE GENOMIC DNA]</scope>
    <source>
        <strain evidence="1 2">LMG 24238</strain>
    </source>
</reference>
<dbReference type="Proteomes" id="UP000494255">
    <property type="component" value="Unassembled WGS sequence"/>
</dbReference>
<keyword evidence="2" id="KW-1185">Reference proteome</keyword>
<gene>
    <name evidence="1" type="ORF">LMG24238_02290</name>
</gene>